<name>A0A084W5Z6_ANOSI</name>
<gene>
    <name evidence="2" type="ORF">ZHAS_00013633</name>
</gene>
<keyword evidence="4" id="KW-1185">Reference proteome</keyword>
<protein>
    <submittedName>
        <fullName evidence="2 3">Fe3+-hydroxamate ABC transporter substrate-binding protein</fullName>
    </submittedName>
</protein>
<reference evidence="2 4" key="1">
    <citation type="journal article" date="2014" name="BMC Genomics">
        <title>Genome sequence of Anopheles sinensis provides insight into genetics basis of mosquito competence for malaria parasites.</title>
        <authorList>
            <person name="Zhou D."/>
            <person name="Zhang D."/>
            <person name="Ding G."/>
            <person name="Shi L."/>
            <person name="Hou Q."/>
            <person name="Ye Y."/>
            <person name="Xu Y."/>
            <person name="Zhou H."/>
            <person name="Xiong C."/>
            <person name="Li S."/>
            <person name="Yu J."/>
            <person name="Hong S."/>
            <person name="Yu X."/>
            <person name="Zou P."/>
            <person name="Chen C."/>
            <person name="Chang X."/>
            <person name="Wang W."/>
            <person name="Lv Y."/>
            <person name="Sun Y."/>
            <person name="Ma L."/>
            <person name="Shen B."/>
            <person name="Zhu C."/>
        </authorList>
    </citation>
    <scope>NUCLEOTIDE SEQUENCE [LARGE SCALE GENOMIC DNA]</scope>
</reference>
<reference evidence="3" key="2">
    <citation type="submission" date="2020-05" db="UniProtKB">
        <authorList>
            <consortium name="EnsemblMetazoa"/>
        </authorList>
    </citation>
    <scope>IDENTIFICATION</scope>
</reference>
<proteinExistence type="predicted"/>
<dbReference type="AlphaFoldDB" id="A0A084W5Z6"/>
<dbReference type="EnsemblMetazoa" id="ASIC013633-RA">
    <property type="protein sequence ID" value="ASIC013633-PA"/>
    <property type="gene ID" value="ASIC013633"/>
</dbReference>
<dbReference type="Proteomes" id="UP000030765">
    <property type="component" value="Unassembled WGS sequence"/>
</dbReference>
<dbReference type="VEuPathDB" id="VectorBase:ASIC013633"/>
<evidence type="ECO:0000313" key="2">
    <source>
        <dbReference type="EMBL" id="KFB45640.1"/>
    </source>
</evidence>
<evidence type="ECO:0000313" key="3">
    <source>
        <dbReference type="EnsemblMetazoa" id="ASIC013633-PA"/>
    </source>
</evidence>
<dbReference type="EMBL" id="KE525305">
    <property type="protein sequence ID" value="KFB45640.1"/>
    <property type="molecule type" value="Genomic_DNA"/>
</dbReference>
<dbReference type="EMBL" id="ATLV01020708">
    <property type="status" value="NOT_ANNOTATED_CDS"/>
    <property type="molecule type" value="Genomic_DNA"/>
</dbReference>
<evidence type="ECO:0000256" key="1">
    <source>
        <dbReference type="SAM" id="MobiDB-lite"/>
    </source>
</evidence>
<accession>A0A084W5Z6</accession>
<sequence>MPSTVRRLRKRPARDCASPITANLCLRVAFRPQLFESFLDAVRILTGCGSSSDGSQEPRRSSIIPGPSRGRATNEQRRAS</sequence>
<organism evidence="2">
    <name type="scientific">Anopheles sinensis</name>
    <name type="common">Mosquito</name>
    <dbReference type="NCBI Taxonomy" id="74873"/>
    <lineage>
        <taxon>Eukaryota</taxon>
        <taxon>Metazoa</taxon>
        <taxon>Ecdysozoa</taxon>
        <taxon>Arthropoda</taxon>
        <taxon>Hexapoda</taxon>
        <taxon>Insecta</taxon>
        <taxon>Pterygota</taxon>
        <taxon>Neoptera</taxon>
        <taxon>Endopterygota</taxon>
        <taxon>Diptera</taxon>
        <taxon>Nematocera</taxon>
        <taxon>Culicoidea</taxon>
        <taxon>Culicidae</taxon>
        <taxon>Anophelinae</taxon>
        <taxon>Anopheles</taxon>
    </lineage>
</organism>
<evidence type="ECO:0000313" key="4">
    <source>
        <dbReference type="Proteomes" id="UP000030765"/>
    </source>
</evidence>
<feature type="region of interest" description="Disordered" evidence="1">
    <location>
        <begin position="48"/>
        <end position="80"/>
    </location>
</feature>